<sequence>MGMPLAKEEDPTTCLSFPGIKLDTLDGVCRFPQAKVRELKQVIEDFKTRKKATLGELQQLIRWLNFAGRVIPAGRPFARRLAWLCRDLREKHHRVRITQGVKEDLRQWLSFLTNFNRTIIWRDPSVTAQQLELFTDTAGEEGFGQPEQWQDQGLVGRTLIQWAAARKEYGGVWFKNTEVTWLGKPDMRCAHLINDLEWALQRKGNPDAVVVHLRGNDLAELGRKRTLVSVSVSLDGIIVDAAPC</sequence>
<dbReference type="AlphaFoldDB" id="A0AAV7QWB6"/>
<dbReference type="PANTHER" id="PTHR33050:SF8">
    <property type="entry name" value="REVERSE TRANSCRIPTASE DOMAIN-CONTAINING PROTEIN"/>
    <property type="match status" value="1"/>
</dbReference>
<accession>A0AAV7QWB6</accession>
<dbReference type="Proteomes" id="UP001066276">
    <property type="component" value="Chromosome 6"/>
</dbReference>
<gene>
    <name evidence="1" type="ORF">NDU88_011118</name>
</gene>
<evidence type="ECO:0000313" key="1">
    <source>
        <dbReference type="EMBL" id="KAJ1144824.1"/>
    </source>
</evidence>
<protein>
    <submittedName>
        <fullName evidence="1">Uncharacterized protein</fullName>
    </submittedName>
</protein>
<proteinExistence type="predicted"/>
<comment type="caution">
    <text evidence="1">The sequence shown here is derived from an EMBL/GenBank/DDBJ whole genome shotgun (WGS) entry which is preliminary data.</text>
</comment>
<name>A0AAV7QWB6_PLEWA</name>
<dbReference type="EMBL" id="JANPWB010000010">
    <property type="protein sequence ID" value="KAJ1144824.1"/>
    <property type="molecule type" value="Genomic_DNA"/>
</dbReference>
<dbReference type="InterPro" id="IPR052055">
    <property type="entry name" value="Hepadnavirus_pol/RT"/>
</dbReference>
<keyword evidence="2" id="KW-1185">Reference proteome</keyword>
<reference evidence="1" key="1">
    <citation type="journal article" date="2022" name="bioRxiv">
        <title>Sequencing and chromosome-scale assembly of the giantPleurodeles waltlgenome.</title>
        <authorList>
            <person name="Brown T."/>
            <person name="Elewa A."/>
            <person name="Iarovenko S."/>
            <person name="Subramanian E."/>
            <person name="Araus A.J."/>
            <person name="Petzold A."/>
            <person name="Susuki M."/>
            <person name="Suzuki K.-i.T."/>
            <person name="Hayashi T."/>
            <person name="Toyoda A."/>
            <person name="Oliveira C."/>
            <person name="Osipova E."/>
            <person name="Leigh N.D."/>
            <person name="Simon A."/>
            <person name="Yun M.H."/>
        </authorList>
    </citation>
    <scope>NUCLEOTIDE SEQUENCE</scope>
    <source>
        <strain evidence="1">20211129_DDA</strain>
        <tissue evidence="1">Liver</tissue>
    </source>
</reference>
<evidence type="ECO:0000313" key="2">
    <source>
        <dbReference type="Proteomes" id="UP001066276"/>
    </source>
</evidence>
<organism evidence="1 2">
    <name type="scientific">Pleurodeles waltl</name>
    <name type="common">Iberian ribbed newt</name>
    <dbReference type="NCBI Taxonomy" id="8319"/>
    <lineage>
        <taxon>Eukaryota</taxon>
        <taxon>Metazoa</taxon>
        <taxon>Chordata</taxon>
        <taxon>Craniata</taxon>
        <taxon>Vertebrata</taxon>
        <taxon>Euteleostomi</taxon>
        <taxon>Amphibia</taxon>
        <taxon>Batrachia</taxon>
        <taxon>Caudata</taxon>
        <taxon>Salamandroidea</taxon>
        <taxon>Salamandridae</taxon>
        <taxon>Pleurodelinae</taxon>
        <taxon>Pleurodeles</taxon>
    </lineage>
</organism>
<dbReference type="PANTHER" id="PTHR33050">
    <property type="entry name" value="REVERSE TRANSCRIPTASE DOMAIN-CONTAINING PROTEIN"/>
    <property type="match status" value="1"/>
</dbReference>